<accession>A0A830D1P2</accession>
<gene>
    <name evidence="4" type="ORF">PHJA_002172200</name>
</gene>
<dbReference type="EMBL" id="BMAC01000620">
    <property type="protein sequence ID" value="GFQ00282.1"/>
    <property type="molecule type" value="Genomic_DNA"/>
</dbReference>
<evidence type="ECO:0000259" key="3">
    <source>
        <dbReference type="Pfam" id="PF14389"/>
    </source>
</evidence>
<evidence type="ECO:0008006" key="6">
    <source>
        <dbReference type="Google" id="ProtNLM"/>
    </source>
</evidence>
<reference evidence="4" key="1">
    <citation type="submission" date="2020-07" db="EMBL/GenBank/DDBJ databases">
        <title>Ethylene signaling mediates host invasion by parasitic plants.</title>
        <authorList>
            <person name="Yoshida S."/>
        </authorList>
    </citation>
    <scope>NUCLEOTIDE SEQUENCE</scope>
    <source>
        <strain evidence="4">Okayama</strain>
    </source>
</reference>
<evidence type="ECO:0000256" key="1">
    <source>
        <dbReference type="SAM" id="MobiDB-lite"/>
    </source>
</evidence>
<dbReference type="Pfam" id="PF04784">
    <property type="entry name" value="DUF547"/>
    <property type="match status" value="2"/>
</dbReference>
<organism evidence="4 5">
    <name type="scientific">Phtheirospermum japonicum</name>
    <dbReference type="NCBI Taxonomy" id="374723"/>
    <lineage>
        <taxon>Eukaryota</taxon>
        <taxon>Viridiplantae</taxon>
        <taxon>Streptophyta</taxon>
        <taxon>Embryophyta</taxon>
        <taxon>Tracheophyta</taxon>
        <taxon>Spermatophyta</taxon>
        <taxon>Magnoliopsida</taxon>
        <taxon>eudicotyledons</taxon>
        <taxon>Gunneridae</taxon>
        <taxon>Pentapetalae</taxon>
        <taxon>asterids</taxon>
        <taxon>lamiids</taxon>
        <taxon>Lamiales</taxon>
        <taxon>Orobanchaceae</taxon>
        <taxon>Orobanchaceae incertae sedis</taxon>
        <taxon>Phtheirospermum</taxon>
    </lineage>
</organism>
<feature type="compositionally biased region" description="Low complexity" evidence="1">
    <location>
        <begin position="171"/>
        <end position="186"/>
    </location>
</feature>
<feature type="compositionally biased region" description="Polar residues" evidence="1">
    <location>
        <begin position="398"/>
        <end position="410"/>
    </location>
</feature>
<feature type="region of interest" description="Disordered" evidence="1">
    <location>
        <begin position="227"/>
        <end position="255"/>
    </location>
</feature>
<sequence length="410" mass="45990">MVEVLKITLDDESYSYAANMLQKFRSLVKSLEIVDPLKMRREEKLAFWINIHNALVMHAYLAYGTQNYIKSTSVLKASYNVGGHCVNAYDIQSSILGIRSHYSAPWLQTLLSPGKKFKNGNTRHVYAIEYPEPLVHFALCSGAYSDPAIANVKMTSLDKTSNSWDTENKQSFDSSSSTSLVSDSKTTSKSSAELVKEIATLEVEIVHLERYLLSLYRTAFQQHLPKLSGNDAEQTNRTSQAIQSDQPNLSGSWSPQCNDEVTENCDFESFKHENGPYSAMVEVLKITLDDESYSYAANMLQKFRIGPLVKSLEIVDPLKMRREEKLAFWINIHNALVMHWLQTLLSPGKKFKNGNTRHVYAIEYPEPLVHFALCSRSILGPCDVGQSGFGPSSPPLAHNTTSSVNSVVME</sequence>
<dbReference type="PANTHER" id="PTHR23054">
    <property type="entry name" value="TERNARY COMPLEX FACTOR MIP1, LEUCINE-ZIPPER-RELATED"/>
    <property type="match status" value="1"/>
</dbReference>
<feature type="region of interest" description="Disordered" evidence="1">
    <location>
        <begin position="160"/>
        <end position="186"/>
    </location>
</feature>
<dbReference type="Pfam" id="PF14389">
    <property type="entry name" value="Lzipper-MIP1"/>
    <property type="match status" value="1"/>
</dbReference>
<feature type="domain" description="DUF547" evidence="2">
    <location>
        <begin position="38"/>
        <end position="154"/>
    </location>
</feature>
<name>A0A830D1P2_9LAMI</name>
<dbReference type="PANTHER" id="PTHR23054:SF15">
    <property type="entry name" value="OS08G0515700 PROTEIN"/>
    <property type="match status" value="1"/>
</dbReference>
<feature type="compositionally biased region" description="Polar residues" evidence="1">
    <location>
        <begin position="231"/>
        <end position="255"/>
    </location>
</feature>
<proteinExistence type="predicted"/>
<feature type="domain" description="Ternary complex factor MIP1 leucine-zipper" evidence="3">
    <location>
        <begin position="173"/>
        <end position="222"/>
    </location>
</feature>
<dbReference type="Proteomes" id="UP000653305">
    <property type="component" value="Unassembled WGS sequence"/>
</dbReference>
<dbReference type="AlphaFoldDB" id="A0A830D1P2"/>
<comment type="caution">
    <text evidence="4">The sequence shown here is derived from an EMBL/GenBank/DDBJ whole genome shotgun (WGS) entry which is preliminary data.</text>
</comment>
<keyword evidence="5" id="KW-1185">Reference proteome</keyword>
<feature type="region of interest" description="Disordered" evidence="1">
    <location>
        <begin position="390"/>
        <end position="410"/>
    </location>
</feature>
<dbReference type="InterPro" id="IPR006869">
    <property type="entry name" value="DUF547"/>
</dbReference>
<dbReference type="InterPro" id="IPR025757">
    <property type="entry name" value="MIP1_Leuzipper"/>
</dbReference>
<evidence type="ECO:0000313" key="4">
    <source>
        <dbReference type="EMBL" id="GFQ00282.1"/>
    </source>
</evidence>
<feature type="domain" description="DUF547" evidence="2">
    <location>
        <begin position="319"/>
        <end position="341"/>
    </location>
</feature>
<evidence type="ECO:0000259" key="2">
    <source>
        <dbReference type="Pfam" id="PF04784"/>
    </source>
</evidence>
<evidence type="ECO:0000313" key="5">
    <source>
        <dbReference type="Proteomes" id="UP000653305"/>
    </source>
</evidence>
<dbReference type="OrthoDB" id="418495at2759"/>
<protein>
    <recommendedName>
        <fullName evidence="6">DUF547 domain-containing protein</fullName>
    </recommendedName>
</protein>